<dbReference type="Proteomes" id="UP000035199">
    <property type="component" value="Chromosome"/>
</dbReference>
<name>A0A0G3H649_9CORY</name>
<evidence type="ECO:0000313" key="1">
    <source>
        <dbReference type="EMBL" id="AKK07318.1"/>
    </source>
</evidence>
<gene>
    <name evidence="1" type="ORF">CMUST_15145</name>
</gene>
<protein>
    <submittedName>
        <fullName evidence="1">Uncharacterized protein</fullName>
    </submittedName>
</protein>
<reference evidence="1 2" key="1">
    <citation type="journal article" date="2015" name="Genome Announc.">
        <title>Complete Genome Sequence of the Type Strain Corynebacterium mustelae DSM 45274, Isolated from Various Tissues of a Male Ferret with Lethal Sepsis.</title>
        <authorList>
            <person name="Ruckert C."/>
            <person name="Eimer J."/>
            <person name="Winkler A."/>
            <person name="Tauch A."/>
        </authorList>
    </citation>
    <scope>NUCLEOTIDE SEQUENCE [LARGE SCALE GENOMIC DNA]</scope>
    <source>
        <strain evidence="1 2">DSM 45274</strain>
    </source>
</reference>
<dbReference type="PATRIC" id="fig|571915.4.peg.3250"/>
<dbReference type="AlphaFoldDB" id="A0A0G3H649"/>
<reference evidence="2" key="2">
    <citation type="submission" date="2015-05" db="EMBL/GenBank/DDBJ databases">
        <title>Complete genome sequence of Corynebacterium mustelae DSM 45274, isolated from various tissues of a male ferret with lethal sepsis.</title>
        <authorList>
            <person name="Ruckert C."/>
            <person name="Albersmeier A."/>
            <person name="Winkler A."/>
            <person name="Tauch A."/>
        </authorList>
    </citation>
    <scope>NUCLEOTIDE SEQUENCE [LARGE SCALE GENOMIC DNA]</scope>
    <source>
        <strain evidence="2">DSM 45274</strain>
    </source>
</reference>
<sequence>MCTDQTGEYLAVSESKFELRVHTAPGIRFEYSRKNTSAPKAHIHYTGVAGIISPALMRNFADTKDPKKKGHLEKVHMPVGGQRFRPCLEDFLYFIIRECGFVGLHGWENRLRDFKKTLA</sequence>
<evidence type="ECO:0000313" key="2">
    <source>
        <dbReference type="Proteomes" id="UP000035199"/>
    </source>
</evidence>
<dbReference type="EMBL" id="CP011542">
    <property type="protein sequence ID" value="AKK07318.1"/>
    <property type="molecule type" value="Genomic_DNA"/>
</dbReference>
<dbReference type="STRING" id="571915.CMUST_15145"/>
<organism evidence="1 2">
    <name type="scientific">Corynebacterium mustelae</name>
    <dbReference type="NCBI Taxonomy" id="571915"/>
    <lineage>
        <taxon>Bacteria</taxon>
        <taxon>Bacillati</taxon>
        <taxon>Actinomycetota</taxon>
        <taxon>Actinomycetes</taxon>
        <taxon>Mycobacteriales</taxon>
        <taxon>Corynebacteriaceae</taxon>
        <taxon>Corynebacterium</taxon>
    </lineage>
</organism>
<proteinExistence type="predicted"/>
<accession>A0A0G3H649</accession>
<dbReference type="KEGG" id="cmv:CMUST_15145"/>
<keyword evidence="2" id="KW-1185">Reference proteome</keyword>